<keyword evidence="7" id="KW-1185">Reference proteome</keyword>
<dbReference type="InterPro" id="IPR024607">
    <property type="entry name" value="Sulfatase_CS"/>
</dbReference>
<keyword evidence="3" id="KW-0378">Hydrolase</keyword>
<comment type="similarity">
    <text evidence="1">Belongs to the sulfatase family.</text>
</comment>
<dbReference type="InterPro" id="IPR017850">
    <property type="entry name" value="Alkaline_phosphatase_core_sf"/>
</dbReference>
<dbReference type="Pfam" id="PF00884">
    <property type="entry name" value="Sulfatase"/>
    <property type="match status" value="2"/>
</dbReference>
<name>A0ABW4Z7P5_9BACT</name>
<evidence type="ECO:0000256" key="2">
    <source>
        <dbReference type="ARBA" id="ARBA00022723"/>
    </source>
</evidence>
<evidence type="ECO:0000256" key="3">
    <source>
        <dbReference type="ARBA" id="ARBA00022801"/>
    </source>
</evidence>
<feature type="domain" description="Sulfatase N-terminal" evidence="5">
    <location>
        <begin position="145"/>
        <end position="297"/>
    </location>
</feature>
<evidence type="ECO:0000313" key="6">
    <source>
        <dbReference type="EMBL" id="MFD2157904.1"/>
    </source>
</evidence>
<protein>
    <submittedName>
        <fullName evidence="6">Sulfatase</fullName>
    </submittedName>
</protein>
<evidence type="ECO:0000313" key="7">
    <source>
        <dbReference type="Proteomes" id="UP001597389"/>
    </source>
</evidence>
<evidence type="ECO:0000256" key="4">
    <source>
        <dbReference type="ARBA" id="ARBA00022837"/>
    </source>
</evidence>
<dbReference type="CDD" id="cd16027">
    <property type="entry name" value="SGSH"/>
    <property type="match status" value="1"/>
</dbReference>
<dbReference type="PROSITE" id="PS00523">
    <property type="entry name" value="SULFATASE_1"/>
    <property type="match status" value="1"/>
</dbReference>
<dbReference type="PANTHER" id="PTHR42693:SF53">
    <property type="entry name" value="ENDO-4-O-SULFATASE"/>
    <property type="match status" value="1"/>
</dbReference>
<dbReference type="Gene3D" id="3.40.720.10">
    <property type="entry name" value="Alkaline Phosphatase, subunit A"/>
    <property type="match status" value="1"/>
</dbReference>
<dbReference type="InterPro" id="IPR000917">
    <property type="entry name" value="Sulfatase_N"/>
</dbReference>
<dbReference type="Proteomes" id="UP001597389">
    <property type="component" value="Unassembled WGS sequence"/>
</dbReference>
<keyword evidence="2" id="KW-0479">Metal-binding</keyword>
<organism evidence="6 7">
    <name type="scientific">Rubritalea tangerina</name>
    <dbReference type="NCBI Taxonomy" id="430798"/>
    <lineage>
        <taxon>Bacteria</taxon>
        <taxon>Pseudomonadati</taxon>
        <taxon>Verrucomicrobiota</taxon>
        <taxon>Verrucomicrobiia</taxon>
        <taxon>Verrucomicrobiales</taxon>
        <taxon>Rubritaleaceae</taxon>
        <taxon>Rubritalea</taxon>
    </lineage>
</organism>
<comment type="caution">
    <text evidence="6">The sequence shown here is derived from an EMBL/GenBank/DDBJ whole genome shotgun (WGS) entry which is preliminary data.</text>
</comment>
<accession>A0ABW4Z7P5</accession>
<dbReference type="PANTHER" id="PTHR42693">
    <property type="entry name" value="ARYLSULFATASE FAMILY MEMBER"/>
    <property type="match status" value="1"/>
</dbReference>
<dbReference type="InterPro" id="IPR050738">
    <property type="entry name" value="Sulfatase"/>
</dbReference>
<reference evidence="7" key="1">
    <citation type="journal article" date="2019" name="Int. J. Syst. Evol. Microbiol.">
        <title>The Global Catalogue of Microorganisms (GCM) 10K type strain sequencing project: providing services to taxonomists for standard genome sequencing and annotation.</title>
        <authorList>
            <consortium name="The Broad Institute Genomics Platform"/>
            <consortium name="The Broad Institute Genome Sequencing Center for Infectious Disease"/>
            <person name="Wu L."/>
            <person name="Ma J."/>
        </authorList>
    </citation>
    <scope>NUCLEOTIDE SEQUENCE [LARGE SCALE GENOMIC DNA]</scope>
    <source>
        <strain evidence="7">CCUG 57942</strain>
    </source>
</reference>
<proteinExistence type="inferred from homology"/>
<feature type="domain" description="Sulfatase N-terminal" evidence="5">
    <location>
        <begin position="26"/>
        <end position="120"/>
    </location>
</feature>
<sequence>MYGKVVVWALLLNLVIMLMVRGSEKPNILWLTCEDSNVSWIGCYGNPHADTPHIDKMALDGFRYTHCFANAPVCAPSRSTWITGMHAASLGTLPMRSRNVIPHGRIKYYPDYLRSHGYYCSNVKKTDYNIGGRPDGDCWDSKVLQWKTLRESQPFFQVINFGQSHESRAQGELEKLDHDPAKVRLALYHPETEVIRKNYAKYHSAVHEMDAMVGRALRSLEEHGLKENTIVVFNSDHGGVMPRSKRFLYDSGIHCPLIIMIPEKYKDLWPAEKTGMVVDQLVSFVDMPATWLSIAGIEPPARFQGRVFLGESDRAERDYHFSYRGRMDERIDNVRAVRTKRFLYIRNYMPHVPRGQHLEYLWKMWATVAWHDQFKNGKTDSVTGRWF</sequence>
<dbReference type="SUPFAM" id="SSF53649">
    <property type="entry name" value="Alkaline phosphatase-like"/>
    <property type="match status" value="1"/>
</dbReference>
<keyword evidence="4" id="KW-0106">Calcium</keyword>
<evidence type="ECO:0000256" key="1">
    <source>
        <dbReference type="ARBA" id="ARBA00008779"/>
    </source>
</evidence>
<dbReference type="EMBL" id="JBHUJB010000015">
    <property type="protein sequence ID" value="MFD2157904.1"/>
    <property type="molecule type" value="Genomic_DNA"/>
</dbReference>
<gene>
    <name evidence="6" type="ORF">ACFSW8_03210</name>
</gene>
<evidence type="ECO:0000259" key="5">
    <source>
        <dbReference type="Pfam" id="PF00884"/>
    </source>
</evidence>
<dbReference type="RefSeq" id="WP_377177421.1">
    <property type="nucleotide sequence ID" value="NZ_JBHUJB010000015.1"/>
</dbReference>